<evidence type="ECO:0000256" key="1">
    <source>
        <dbReference type="ARBA" id="ARBA00022475"/>
    </source>
</evidence>
<accession>A0ABP8AQC1</accession>
<dbReference type="Gene3D" id="3.40.190.10">
    <property type="entry name" value="Periplasmic binding protein-like II"/>
    <property type="match status" value="1"/>
</dbReference>
<dbReference type="InterPro" id="IPR050490">
    <property type="entry name" value="Bact_solute-bd_prot1"/>
</dbReference>
<keyword evidence="5" id="KW-0449">Lipoprotein</keyword>
<evidence type="ECO:0000256" key="4">
    <source>
        <dbReference type="ARBA" id="ARBA00023139"/>
    </source>
</evidence>
<evidence type="ECO:0000313" key="8">
    <source>
        <dbReference type="Proteomes" id="UP001500213"/>
    </source>
</evidence>
<sequence length="458" mass="47770">MRTRSAALAAVAVTAAAVLLAGCSSGSGGGSGSSSTPPSFGTKASGTLNAWGFNSPDEVGTSRLAYAKKKLDGVDIKIDQTAFDAQKFTTRVASGNVPDVVQMDANLVATYAAQGLIMPLDKCFSAHDVDPSSYYYPSVNDDVTYKGQIYAVPQFYQPPAIILNKKVMDAAGVTPAQINTSKPDELIAAAKKMYKASGGNPTTLGFNPVASGQPGLWILGYGGRLTDANGKPTLDDPKNEKGLEVLKKITDAQGGYAKIKSFSDSFDMFGADNEFAKNQVGAEIDNQWYVNVLAPYASKLDITAVPFYAADGKPFTVANGQGFVIPTAAKNKDAACAWAVDLTSPGAWDAAGAARAAKIAKTPGAFNTGLFTGIPSVDKKLRAQYVKPSGNEGFDQTIATFYDIVGDGKSFGASPAGQQINTELQNVISSVLLGKSSPADALKKAQASAQRAYQQATK</sequence>
<gene>
    <name evidence="7" type="ORF">GCM10022288_12550</name>
</gene>
<keyword evidence="2 6" id="KW-0732">Signal</keyword>
<dbReference type="EMBL" id="BAABBX010000009">
    <property type="protein sequence ID" value="GAA4187488.1"/>
    <property type="molecule type" value="Genomic_DNA"/>
</dbReference>
<protein>
    <submittedName>
        <fullName evidence="7">Extracellular solute-binding protein</fullName>
    </submittedName>
</protein>
<evidence type="ECO:0000256" key="5">
    <source>
        <dbReference type="ARBA" id="ARBA00023288"/>
    </source>
</evidence>
<evidence type="ECO:0000256" key="3">
    <source>
        <dbReference type="ARBA" id="ARBA00023136"/>
    </source>
</evidence>
<evidence type="ECO:0000313" key="7">
    <source>
        <dbReference type="EMBL" id="GAA4187488.1"/>
    </source>
</evidence>
<dbReference type="Proteomes" id="UP001500213">
    <property type="component" value="Unassembled WGS sequence"/>
</dbReference>
<dbReference type="PANTHER" id="PTHR43649:SF33">
    <property type="entry name" value="POLYGALACTURONAN_RHAMNOGALACTURONAN-BINDING PROTEIN YTCQ"/>
    <property type="match status" value="1"/>
</dbReference>
<proteinExistence type="predicted"/>
<dbReference type="Pfam" id="PF01547">
    <property type="entry name" value="SBP_bac_1"/>
    <property type="match status" value="1"/>
</dbReference>
<keyword evidence="8" id="KW-1185">Reference proteome</keyword>
<comment type="caution">
    <text evidence="7">The sequence shown here is derived from an EMBL/GenBank/DDBJ whole genome shotgun (WGS) entry which is preliminary data.</text>
</comment>
<dbReference type="SUPFAM" id="SSF53850">
    <property type="entry name" value="Periplasmic binding protein-like II"/>
    <property type="match status" value="1"/>
</dbReference>
<dbReference type="PANTHER" id="PTHR43649">
    <property type="entry name" value="ARABINOSE-BINDING PROTEIN-RELATED"/>
    <property type="match status" value="1"/>
</dbReference>
<feature type="signal peptide" evidence="6">
    <location>
        <begin position="1"/>
        <end position="21"/>
    </location>
</feature>
<name>A0ABP8AQC1_9MICO</name>
<evidence type="ECO:0000256" key="6">
    <source>
        <dbReference type="SAM" id="SignalP"/>
    </source>
</evidence>
<feature type="chain" id="PRO_5045631449" evidence="6">
    <location>
        <begin position="22"/>
        <end position="458"/>
    </location>
</feature>
<evidence type="ECO:0000256" key="2">
    <source>
        <dbReference type="ARBA" id="ARBA00022729"/>
    </source>
</evidence>
<organism evidence="7 8">
    <name type="scientific">Gryllotalpicola kribbensis</name>
    <dbReference type="NCBI Taxonomy" id="993084"/>
    <lineage>
        <taxon>Bacteria</taxon>
        <taxon>Bacillati</taxon>
        <taxon>Actinomycetota</taxon>
        <taxon>Actinomycetes</taxon>
        <taxon>Micrococcales</taxon>
        <taxon>Microbacteriaceae</taxon>
        <taxon>Gryllotalpicola</taxon>
    </lineage>
</organism>
<keyword evidence="1" id="KW-1003">Cell membrane</keyword>
<keyword evidence="4" id="KW-0564">Palmitate</keyword>
<reference evidence="8" key="1">
    <citation type="journal article" date="2019" name="Int. J. Syst. Evol. Microbiol.">
        <title>The Global Catalogue of Microorganisms (GCM) 10K type strain sequencing project: providing services to taxonomists for standard genome sequencing and annotation.</title>
        <authorList>
            <consortium name="The Broad Institute Genomics Platform"/>
            <consortium name="The Broad Institute Genome Sequencing Center for Infectious Disease"/>
            <person name="Wu L."/>
            <person name="Ma J."/>
        </authorList>
    </citation>
    <scope>NUCLEOTIDE SEQUENCE [LARGE SCALE GENOMIC DNA]</scope>
    <source>
        <strain evidence="8">JCM 17593</strain>
    </source>
</reference>
<dbReference type="PROSITE" id="PS51257">
    <property type="entry name" value="PROKAR_LIPOPROTEIN"/>
    <property type="match status" value="1"/>
</dbReference>
<dbReference type="InterPro" id="IPR006059">
    <property type="entry name" value="SBP"/>
</dbReference>
<keyword evidence="3" id="KW-0472">Membrane</keyword>